<proteinExistence type="predicted"/>
<feature type="transmembrane region" description="Helical" evidence="1">
    <location>
        <begin position="131"/>
        <end position="151"/>
    </location>
</feature>
<evidence type="ECO:0000313" key="2">
    <source>
        <dbReference type="EMBL" id="KLN54406.1"/>
    </source>
</evidence>
<dbReference type="Pfam" id="PF20327">
    <property type="entry name" value="DUF6622"/>
    <property type="match status" value="1"/>
</dbReference>
<keyword evidence="1" id="KW-0472">Membrane</keyword>
<evidence type="ECO:0000256" key="1">
    <source>
        <dbReference type="SAM" id="Phobius"/>
    </source>
</evidence>
<keyword evidence="1" id="KW-1133">Transmembrane helix</keyword>
<dbReference type="PATRIC" id="fig|34073.19.peg.4651"/>
<name>A0A0H2LXG4_VARPD</name>
<accession>A0A0H2LXG4</accession>
<organism evidence="2 3">
    <name type="scientific">Variovorax paradoxus</name>
    <dbReference type="NCBI Taxonomy" id="34073"/>
    <lineage>
        <taxon>Bacteria</taxon>
        <taxon>Pseudomonadati</taxon>
        <taxon>Pseudomonadota</taxon>
        <taxon>Betaproteobacteria</taxon>
        <taxon>Burkholderiales</taxon>
        <taxon>Comamonadaceae</taxon>
        <taxon>Variovorax</taxon>
    </lineage>
</organism>
<sequence>MLLQIILHTPKWVFAVFALLLWLGCRQLLSGSVSLTKVTVIPIAMTGLSLAGVISAFGDSPGALLGWAVAAAALVLLVLQSPLPASTRYDRAAREFHVAGSAVPLLLMMGIFFTKYVVGVALAMHPELRQQASFAVGVPMLYGAFSGIFAARTVRLWRLAISTNAMAADARAA</sequence>
<gene>
    <name evidence="2" type="ORF">VPARA_45500</name>
</gene>
<keyword evidence="3" id="KW-1185">Reference proteome</keyword>
<feature type="transmembrane region" description="Helical" evidence="1">
    <location>
        <begin position="12"/>
        <end position="29"/>
    </location>
</feature>
<reference evidence="2 3" key="1">
    <citation type="submission" date="2015-03" db="EMBL/GenBank/DDBJ databases">
        <title>Genome sequence of Variovorax paradoxus TBEA6.</title>
        <authorList>
            <person name="Poehlein A."/>
            <person name="Schuldes J."/>
            <person name="Wuebbeler J.H."/>
            <person name="Hiessl S."/>
            <person name="Steinbuechel A."/>
            <person name="Daniel R."/>
        </authorList>
    </citation>
    <scope>NUCLEOTIDE SEQUENCE [LARGE SCALE GENOMIC DNA]</scope>
    <source>
        <strain evidence="2 3">TBEA6</strain>
    </source>
</reference>
<evidence type="ECO:0000313" key="3">
    <source>
        <dbReference type="Proteomes" id="UP000035170"/>
    </source>
</evidence>
<dbReference type="RefSeq" id="WP_047786100.1">
    <property type="nucleotide sequence ID" value="NZ_JZWI01000024.1"/>
</dbReference>
<protein>
    <recommendedName>
        <fullName evidence="4">Transmembrane protein</fullName>
    </recommendedName>
</protein>
<evidence type="ECO:0008006" key="4">
    <source>
        <dbReference type="Google" id="ProtNLM"/>
    </source>
</evidence>
<feature type="transmembrane region" description="Helical" evidence="1">
    <location>
        <begin position="38"/>
        <end position="58"/>
    </location>
</feature>
<dbReference type="AlphaFoldDB" id="A0A0H2LXG4"/>
<keyword evidence="1" id="KW-0812">Transmembrane</keyword>
<comment type="caution">
    <text evidence="2">The sequence shown here is derived from an EMBL/GenBank/DDBJ whole genome shotgun (WGS) entry which is preliminary data.</text>
</comment>
<feature type="transmembrane region" description="Helical" evidence="1">
    <location>
        <begin position="103"/>
        <end position="125"/>
    </location>
</feature>
<feature type="transmembrane region" description="Helical" evidence="1">
    <location>
        <begin position="64"/>
        <end position="83"/>
    </location>
</feature>
<dbReference type="Proteomes" id="UP000035170">
    <property type="component" value="Unassembled WGS sequence"/>
</dbReference>
<dbReference type="EMBL" id="JZWI01000024">
    <property type="protein sequence ID" value="KLN54406.1"/>
    <property type="molecule type" value="Genomic_DNA"/>
</dbReference>
<dbReference type="InterPro" id="IPR046730">
    <property type="entry name" value="DUF6622"/>
</dbReference>